<dbReference type="GO" id="GO:0001671">
    <property type="term" value="F:ATPase activator activity"/>
    <property type="evidence" value="ECO:0007669"/>
    <property type="project" value="InterPro"/>
</dbReference>
<name>A0A5C3QZ80_9AGAR</name>
<dbReference type="Proteomes" id="UP000305067">
    <property type="component" value="Unassembled WGS sequence"/>
</dbReference>
<protein>
    <submittedName>
        <fullName evidence="4">Activator of Hsp90 ATPase</fullName>
    </submittedName>
</protein>
<dbReference type="STRING" id="1884261.A0A5C3QZ80"/>
<dbReference type="GO" id="GO:0006457">
    <property type="term" value="P:protein folding"/>
    <property type="evidence" value="ECO:0007669"/>
    <property type="project" value="TreeGrafter"/>
</dbReference>
<dbReference type="OrthoDB" id="567237at2759"/>
<dbReference type="PANTHER" id="PTHR13009:SF22">
    <property type="entry name" value="LD43819P"/>
    <property type="match status" value="1"/>
</dbReference>
<feature type="region of interest" description="Disordered" evidence="2">
    <location>
        <begin position="154"/>
        <end position="196"/>
    </location>
</feature>
<dbReference type="SUPFAM" id="SSF103111">
    <property type="entry name" value="Activator of Hsp90 ATPase, Aha1"/>
    <property type="match status" value="1"/>
</dbReference>
<dbReference type="Gene3D" id="3.30.530.20">
    <property type="match status" value="1"/>
</dbReference>
<evidence type="ECO:0000256" key="1">
    <source>
        <dbReference type="ARBA" id="ARBA00006817"/>
    </source>
</evidence>
<evidence type="ECO:0000313" key="5">
    <source>
        <dbReference type="Proteomes" id="UP000305067"/>
    </source>
</evidence>
<dbReference type="InterPro" id="IPR036338">
    <property type="entry name" value="Aha1"/>
</dbReference>
<evidence type="ECO:0000313" key="4">
    <source>
        <dbReference type="EMBL" id="TFL07333.1"/>
    </source>
</evidence>
<keyword evidence="5" id="KW-1185">Reference proteome</keyword>
<reference evidence="4 5" key="1">
    <citation type="journal article" date="2019" name="Nat. Ecol. Evol.">
        <title>Megaphylogeny resolves global patterns of mushroom evolution.</title>
        <authorList>
            <person name="Varga T."/>
            <person name="Krizsan K."/>
            <person name="Foldi C."/>
            <person name="Dima B."/>
            <person name="Sanchez-Garcia M."/>
            <person name="Sanchez-Ramirez S."/>
            <person name="Szollosi G.J."/>
            <person name="Szarkandi J.G."/>
            <person name="Papp V."/>
            <person name="Albert L."/>
            <person name="Andreopoulos W."/>
            <person name="Angelini C."/>
            <person name="Antonin V."/>
            <person name="Barry K.W."/>
            <person name="Bougher N.L."/>
            <person name="Buchanan P."/>
            <person name="Buyck B."/>
            <person name="Bense V."/>
            <person name="Catcheside P."/>
            <person name="Chovatia M."/>
            <person name="Cooper J."/>
            <person name="Damon W."/>
            <person name="Desjardin D."/>
            <person name="Finy P."/>
            <person name="Geml J."/>
            <person name="Haridas S."/>
            <person name="Hughes K."/>
            <person name="Justo A."/>
            <person name="Karasinski D."/>
            <person name="Kautmanova I."/>
            <person name="Kiss B."/>
            <person name="Kocsube S."/>
            <person name="Kotiranta H."/>
            <person name="LaButti K.M."/>
            <person name="Lechner B.E."/>
            <person name="Liimatainen K."/>
            <person name="Lipzen A."/>
            <person name="Lukacs Z."/>
            <person name="Mihaltcheva S."/>
            <person name="Morgado L.N."/>
            <person name="Niskanen T."/>
            <person name="Noordeloos M.E."/>
            <person name="Ohm R.A."/>
            <person name="Ortiz-Santana B."/>
            <person name="Ovrebo C."/>
            <person name="Racz N."/>
            <person name="Riley R."/>
            <person name="Savchenko A."/>
            <person name="Shiryaev A."/>
            <person name="Soop K."/>
            <person name="Spirin V."/>
            <person name="Szebenyi C."/>
            <person name="Tomsovsky M."/>
            <person name="Tulloss R.E."/>
            <person name="Uehling J."/>
            <person name="Grigoriev I.V."/>
            <person name="Vagvolgyi C."/>
            <person name="Papp T."/>
            <person name="Martin F.M."/>
            <person name="Miettinen O."/>
            <person name="Hibbett D.S."/>
            <person name="Nagy L.G."/>
        </authorList>
    </citation>
    <scope>NUCLEOTIDE SEQUENCE [LARGE SCALE GENOMIC DNA]</scope>
    <source>
        <strain evidence="4 5">CBS 309.79</strain>
    </source>
</reference>
<evidence type="ECO:0000256" key="2">
    <source>
        <dbReference type="SAM" id="MobiDB-lite"/>
    </source>
</evidence>
<dbReference type="SMART" id="SM01000">
    <property type="entry name" value="Aha1_N"/>
    <property type="match status" value="1"/>
</dbReference>
<accession>A0A5C3QZ80</accession>
<dbReference type="Gene3D" id="3.15.10.20">
    <property type="entry name" value="Activator of Hsp90 ATPase Aha1, N-terminal domain"/>
    <property type="match status" value="1"/>
</dbReference>
<dbReference type="GO" id="GO:0005829">
    <property type="term" value="C:cytosol"/>
    <property type="evidence" value="ECO:0007669"/>
    <property type="project" value="TreeGrafter"/>
</dbReference>
<proteinExistence type="inferred from homology"/>
<dbReference type="Pfam" id="PF09229">
    <property type="entry name" value="Aha1_N"/>
    <property type="match status" value="1"/>
</dbReference>
<dbReference type="CDD" id="cd08892">
    <property type="entry name" value="SRPBCC_Aha1"/>
    <property type="match status" value="1"/>
</dbReference>
<dbReference type="AlphaFoldDB" id="A0A5C3QZ80"/>
<organism evidence="4 5">
    <name type="scientific">Pterulicium gracile</name>
    <dbReference type="NCBI Taxonomy" id="1884261"/>
    <lineage>
        <taxon>Eukaryota</taxon>
        <taxon>Fungi</taxon>
        <taxon>Dikarya</taxon>
        <taxon>Basidiomycota</taxon>
        <taxon>Agaricomycotina</taxon>
        <taxon>Agaricomycetes</taxon>
        <taxon>Agaricomycetidae</taxon>
        <taxon>Agaricales</taxon>
        <taxon>Pleurotineae</taxon>
        <taxon>Pterulaceae</taxon>
        <taxon>Pterulicium</taxon>
    </lineage>
</organism>
<gene>
    <name evidence="4" type="ORF">BDV98DRAFT_19304</name>
</gene>
<sequence>MALPSSTANWHWKNKNVTGWGRDWFMRELVKVSVSGDSEQQKAGISNVTLVEGDVELGQRKSKLITIYDCRVEAEWTGTTSTGTEVKGQLVIPEVSHEMSDGISDYEFHWSMNTPSSAESDSVYALVRKHLPTILTTKLAEFPVALREVHGRDVTVSVDPSRSGTPAPAAATAQVLKQAATPSPASAAAPKVQKPVNTTTVTAESSFAAAADDLFGLLTDEKRIPHWSRAPAKSAAQPGTPYELFGGGVHGEYVSLTPGKEVVQTWALKSPTWPAGHQATLTTTFEQSTDSTKVKWSLANVPKGVEDELKRNIEGYYIHGLKSIGLGTEL</sequence>
<dbReference type="EMBL" id="ML178814">
    <property type="protein sequence ID" value="TFL07333.1"/>
    <property type="molecule type" value="Genomic_DNA"/>
</dbReference>
<dbReference type="InterPro" id="IPR023393">
    <property type="entry name" value="START-like_dom_sf"/>
</dbReference>
<feature type="domain" description="Activator of Hsp90 ATPase AHSA1-like N-terminal" evidence="3">
    <location>
        <begin position="14"/>
        <end position="152"/>
    </location>
</feature>
<dbReference type="SUPFAM" id="SSF55961">
    <property type="entry name" value="Bet v1-like"/>
    <property type="match status" value="1"/>
</dbReference>
<dbReference type="InterPro" id="IPR013538">
    <property type="entry name" value="ASHA1/2-like_C"/>
</dbReference>
<dbReference type="PANTHER" id="PTHR13009">
    <property type="entry name" value="HEAT SHOCK PROTEIN 90 HSP90 CO-CHAPERONE AHA-1"/>
    <property type="match status" value="1"/>
</dbReference>
<dbReference type="InterPro" id="IPR015310">
    <property type="entry name" value="AHSA1-like_N"/>
</dbReference>
<dbReference type="Pfam" id="PF08327">
    <property type="entry name" value="AHSA1"/>
    <property type="match status" value="1"/>
</dbReference>
<comment type="similarity">
    <text evidence="1">Belongs to the AHA1 family.</text>
</comment>
<evidence type="ECO:0000259" key="3">
    <source>
        <dbReference type="SMART" id="SM01000"/>
    </source>
</evidence>
<dbReference type="GO" id="GO:0051087">
    <property type="term" value="F:protein-folding chaperone binding"/>
    <property type="evidence" value="ECO:0007669"/>
    <property type="project" value="InterPro"/>
</dbReference>
<feature type="compositionally biased region" description="Low complexity" evidence="2">
    <location>
        <begin position="165"/>
        <end position="196"/>
    </location>
</feature>